<dbReference type="AlphaFoldDB" id="A0A1X7TUK5"/>
<proteinExistence type="predicted"/>
<dbReference type="InParanoid" id="A0A1X7TUK5"/>
<protein>
    <submittedName>
        <fullName evidence="1">Uncharacterized protein</fullName>
    </submittedName>
</protein>
<dbReference type="EnsemblMetazoa" id="Aqu2.1.18718_001">
    <property type="protein sequence ID" value="Aqu2.1.18718_001"/>
    <property type="gene ID" value="Aqu2.1.18718"/>
</dbReference>
<evidence type="ECO:0000313" key="1">
    <source>
        <dbReference type="EnsemblMetazoa" id="Aqu2.1.18718_001"/>
    </source>
</evidence>
<accession>A0A1X7TUK5</accession>
<reference evidence="1" key="1">
    <citation type="submission" date="2017-05" db="UniProtKB">
        <authorList>
            <consortium name="EnsemblMetazoa"/>
        </authorList>
    </citation>
    <scope>IDENTIFICATION</scope>
</reference>
<organism evidence="1">
    <name type="scientific">Amphimedon queenslandica</name>
    <name type="common">Sponge</name>
    <dbReference type="NCBI Taxonomy" id="400682"/>
    <lineage>
        <taxon>Eukaryota</taxon>
        <taxon>Metazoa</taxon>
        <taxon>Porifera</taxon>
        <taxon>Demospongiae</taxon>
        <taxon>Heteroscleromorpha</taxon>
        <taxon>Haplosclerida</taxon>
        <taxon>Niphatidae</taxon>
        <taxon>Amphimedon</taxon>
    </lineage>
</organism>
<name>A0A1X7TUK5_AMPQE</name>
<sequence>FLNSAQNKLSYKYVVYSPKSNAIGHQYEFLHGSPLYESIHNCRVLKIPQAKLKPGGHYCQFDTMILPHLTVKRVEGIFTPNRDACSGEIVNVPYTAVMRYQCLEIYGKAVKDTIINGKFSERFSIQDGVTEIQALIDCICVQWIEVKGNEEMWVVKGIDI</sequence>